<reference evidence="2" key="1">
    <citation type="journal article" date="2020" name="mSystems">
        <title>Genome- and Community-Level Interaction Insights into Carbon Utilization and Element Cycling Functions of Hydrothermarchaeota in Hydrothermal Sediment.</title>
        <authorList>
            <person name="Zhou Z."/>
            <person name="Liu Y."/>
            <person name="Xu W."/>
            <person name="Pan J."/>
            <person name="Luo Z.H."/>
            <person name="Li M."/>
        </authorList>
    </citation>
    <scope>NUCLEOTIDE SEQUENCE [LARGE SCALE GENOMIC DNA]</scope>
    <source>
        <strain evidence="2">SpSt-339</strain>
    </source>
</reference>
<proteinExistence type="predicted"/>
<comment type="caution">
    <text evidence="2">The sequence shown here is derived from an EMBL/GenBank/DDBJ whole genome shotgun (WGS) entry which is preliminary data.</text>
</comment>
<organism evidence="2">
    <name type="scientific">Schlesneria paludicola</name>
    <dbReference type="NCBI Taxonomy" id="360056"/>
    <lineage>
        <taxon>Bacteria</taxon>
        <taxon>Pseudomonadati</taxon>
        <taxon>Planctomycetota</taxon>
        <taxon>Planctomycetia</taxon>
        <taxon>Planctomycetales</taxon>
        <taxon>Planctomycetaceae</taxon>
        <taxon>Schlesneria</taxon>
    </lineage>
</organism>
<evidence type="ECO:0000313" key="2">
    <source>
        <dbReference type="EMBL" id="HEN14405.1"/>
    </source>
</evidence>
<feature type="domain" description="Na+-translocating membrane potential-generating system MpsC" evidence="1">
    <location>
        <begin position="4"/>
        <end position="115"/>
    </location>
</feature>
<accession>A0A7C2JXM8</accession>
<dbReference type="InterPro" id="IPR018745">
    <property type="entry name" value="MpsC"/>
</dbReference>
<dbReference type="Pfam" id="PF10057">
    <property type="entry name" value="MpsC"/>
    <property type="match status" value="1"/>
</dbReference>
<name>A0A7C2JXM8_9PLAN</name>
<sequence>MTTLGELEAAICEGVARFEKQYMGRGPRAIRSHLLGDLVVVRVHGVLTPAEQQMVNALPPEKGRDLLKEVRTHLIEAARPIMEDMVESVTGSEVLSLHHDMSTVTGEEIVLFTLARASAVREPKRA</sequence>
<protein>
    <submittedName>
        <fullName evidence="2">DUF2294 domain-containing protein</fullName>
    </submittedName>
</protein>
<evidence type="ECO:0000259" key="1">
    <source>
        <dbReference type="Pfam" id="PF10057"/>
    </source>
</evidence>
<gene>
    <name evidence="2" type="ORF">ENQ76_02910</name>
</gene>
<dbReference type="AlphaFoldDB" id="A0A7C2JXM8"/>
<dbReference type="EMBL" id="DSOK01000090">
    <property type="protein sequence ID" value="HEN14405.1"/>
    <property type="molecule type" value="Genomic_DNA"/>
</dbReference>